<reference evidence="1" key="1">
    <citation type="submission" date="2020-04" db="EMBL/GenBank/DDBJ databases">
        <authorList>
            <person name="Zhang T."/>
        </authorList>
    </citation>
    <scope>NUCLEOTIDE SEQUENCE</scope>
    <source>
        <strain evidence="1">HKST-UBA14</strain>
    </source>
</reference>
<dbReference type="InterPro" id="IPR027417">
    <property type="entry name" value="P-loop_NTPase"/>
</dbReference>
<evidence type="ECO:0008006" key="3">
    <source>
        <dbReference type="Google" id="ProtNLM"/>
    </source>
</evidence>
<name>A0A955RJC8_9BACT</name>
<evidence type="ECO:0000313" key="1">
    <source>
        <dbReference type="EMBL" id="MCA9383324.1"/>
    </source>
</evidence>
<accession>A0A955RJC8</accession>
<proteinExistence type="predicted"/>
<reference evidence="1" key="2">
    <citation type="journal article" date="2021" name="Microbiome">
        <title>Successional dynamics and alternative stable states in a saline activated sludge microbial community over 9 years.</title>
        <authorList>
            <person name="Wang Y."/>
            <person name="Ye J."/>
            <person name="Ju F."/>
            <person name="Liu L."/>
            <person name="Boyd J.A."/>
            <person name="Deng Y."/>
            <person name="Parks D.H."/>
            <person name="Jiang X."/>
            <person name="Yin X."/>
            <person name="Woodcroft B.J."/>
            <person name="Tyson G.W."/>
            <person name="Hugenholtz P."/>
            <person name="Polz M.F."/>
            <person name="Zhang T."/>
        </authorList>
    </citation>
    <scope>NUCLEOTIDE SEQUENCE</scope>
    <source>
        <strain evidence="1">HKST-UBA14</strain>
    </source>
</reference>
<comment type="caution">
    <text evidence="1">The sequence shown here is derived from an EMBL/GenBank/DDBJ whole genome shotgun (WGS) entry which is preliminary data.</text>
</comment>
<dbReference type="SUPFAM" id="SSF52540">
    <property type="entry name" value="P-loop containing nucleoside triphosphate hydrolases"/>
    <property type="match status" value="1"/>
</dbReference>
<dbReference type="Proteomes" id="UP000783287">
    <property type="component" value="Unassembled WGS sequence"/>
</dbReference>
<sequence length="307" mass="34191">MSEFTGNTTKYEGADANIFKDKEQLFGLDFVKANIHFDPDNLPVMNICVSPGRNGSTALLGLFASHPWVLAGYYQPWKTMVRHGLQYGPMDIPGVENGYHVFAKETWGPFHEEEQFDPVALMLDLGYPAHMINLITLARDPLATVYSNFKFDGGITPEILVANYQHTFEMFNYYQGKIGAVVPLAYDLMQNGTTDHVLANTLGKLGLPFMGRQFDSQSLMFVEQGGQFHPGEAKDEDEAEAILLPTFARGGFNPKIEIYTLDSLAQTKRAHEKPEMLEVAAAVHAGVDYEFQQFVQISADALSVTLH</sequence>
<evidence type="ECO:0000313" key="2">
    <source>
        <dbReference type="Proteomes" id="UP000783287"/>
    </source>
</evidence>
<protein>
    <recommendedName>
        <fullName evidence="3">Sulfotransferase family protein</fullName>
    </recommendedName>
</protein>
<gene>
    <name evidence="1" type="ORF">KC909_03085</name>
</gene>
<dbReference type="AlphaFoldDB" id="A0A955RJC8"/>
<organism evidence="1 2">
    <name type="scientific">Candidatus Dojkabacteria bacterium</name>
    <dbReference type="NCBI Taxonomy" id="2099670"/>
    <lineage>
        <taxon>Bacteria</taxon>
        <taxon>Candidatus Dojkabacteria</taxon>
    </lineage>
</organism>
<dbReference type="EMBL" id="JAGQLK010000054">
    <property type="protein sequence ID" value="MCA9383324.1"/>
    <property type="molecule type" value="Genomic_DNA"/>
</dbReference>